<keyword evidence="5 6" id="KW-0472">Membrane</keyword>
<feature type="non-terminal residue" evidence="9">
    <location>
        <position position="1"/>
    </location>
</feature>
<dbReference type="AlphaFoldDB" id="A0A8X7N0E8"/>
<evidence type="ECO:0000256" key="2">
    <source>
        <dbReference type="ARBA" id="ARBA00022597"/>
    </source>
</evidence>
<keyword evidence="2" id="KW-0762">Sugar transport</keyword>
<dbReference type="PANTHER" id="PTHR48022">
    <property type="entry name" value="PLASTIDIC GLUCOSE TRANSPORTER 4"/>
    <property type="match status" value="1"/>
</dbReference>
<dbReference type="Gene3D" id="2.40.160.210">
    <property type="entry name" value="Acyl-CoA thioesterase, double hotdog domain"/>
    <property type="match status" value="1"/>
</dbReference>
<dbReference type="SUPFAM" id="SSF54637">
    <property type="entry name" value="Thioesterase/thiol ester dehydrase-isomerase"/>
    <property type="match status" value="2"/>
</dbReference>
<dbReference type="Gene3D" id="1.20.1250.20">
    <property type="entry name" value="MFS general substrate transporter like domains"/>
    <property type="match status" value="1"/>
</dbReference>
<dbReference type="SUPFAM" id="SSF103473">
    <property type="entry name" value="MFS general substrate transporter"/>
    <property type="match status" value="1"/>
</dbReference>
<dbReference type="GO" id="GO:0005886">
    <property type="term" value="C:plasma membrane"/>
    <property type="evidence" value="ECO:0007669"/>
    <property type="project" value="TreeGrafter"/>
</dbReference>
<dbReference type="InterPro" id="IPR049449">
    <property type="entry name" value="TesB_ACOT8-like_N"/>
</dbReference>
<reference evidence="9" key="2">
    <citation type="journal article" date="2019" name="IMA Fungus">
        <title>Genome sequencing and comparison of five Tilletia species to identify candidate genes for the detection of regulated species infecting wheat.</title>
        <authorList>
            <person name="Nguyen H.D.T."/>
            <person name="Sultana T."/>
            <person name="Kesanakurti P."/>
            <person name="Hambleton S."/>
        </authorList>
    </citation>
    <scope>NUCLEOTIDE SEQUENCE</scope>
    <source>
        <strain evidence="9">DAOMC 236422</strain>
    </source>
</reference>
<evidence type="ECO:0000313" key="10">
    <source>
        <dbReference type="Proteomes" id="UP000078113"/>
    </source>
</evidence>
<dbReference type="GO" id="GO:0005351">
    <property type="term" value="F:carbohydrate:proton symporter activity"/>
    <property type="evidence" value="ECO:0007669"/>
    <property type="project" value="TreeGrafter"/>
</dbReference>
<keyword evidence="10" id="KW-1185">Reference proteome</keyword>
<dbReference type="Proteomes" id="UP000078113">
    <property type="component" value="Unassembled WGS sequence"/>
</dbReference>
<feature type="transmembrane region" description="Helical" evidence="6">
    <location>
        <begin position="565"/>
        <end position="582"/>
    </location>
</feature>
<dbReference type="Pfam" id="PF13622">
    <property type="entry name" value="4HBT_3"/>
    <property type="match status" value="1"/>
</dbReference>
<reference evidence="9" key="1">
    <citation type="submission" date="2016-04" db="EMBL/GenBank/DDBJ databases">
        <authorList>
            <person name="Nguyen H.D."/>
            <person name="Samba Siva P."/>
            <person name="Cullis J."/>
            <person name="Levesque C.A."/>
            <person name="Hambleton S."/>
        </authorList>
    </citation>
    <scope>NUCLEOTIDE SEQUENCE</scope>
    <source>
        <strain evidence="9">DAOMC 236422</strain>
    </source>
</reference>
<sequence length="614" mass="68087">MSSLKPPSSVAMPSLPKNIPIYELLRIKKIDELCDPSKQTWVYETILAGYSIFSRPAIFGGISLCVGLQAGSASLFEELDEKDAAEFRPYSYQGSFLGPAIAKFAIRITVTTLRSTRSFVTRVITLSQPNPADPSQRRNTLVTICDFARRGREALLDFSAPALNPVTGQPWERPNELRTLADTVDERRKRAIANKDEDEFKRLDFEHRVASLWAGFIDFKTPKDSLMSQTYWATQTHLPSTQSNVPVTDRVMSDWFRFMPDFSDEGVAKISAERPDCVPFRPSTVHTTLFAFILDQLVPITPVVVTQTPRNAAAPDVSLDFSIRFHREDGLDVNQWTLRHFKALTAAAGRSFSQITLWNEEGQILATMYTCCIPPQPRHKRALNIRIPIAIGIVFAAILGFGIQLCPESPRWLVSRGRLDEARKSIATVRGARGRKHHDALAGRGTGGDEAALRAEQTEALIGEEQQGIIAAIRKEQEMGPASWAACFSPEHKSELLTSTATSDTTLTRCLPIVSPSWHHLVLYRTLLGITLQAGQQLTGANYFFYYGATIFSAVSISGPFTAQIILGAVNVACTFLGLYLLERFGRRLLLIFGAIWMAIFLIIYAAIGTSGDP</sequence>
<comment type="caution">
    <text evidence="9">The sequence shown here is derived from an EMBL/GenBank/DDBJ whole genome shotgun (WGS) entry which is preliminary data.</text>
</comment>
<evidence type="ECO:0000256" key="6">
    <source>
        <dbReference type="SAM" id="Phobius"/>
    </source>
</evidence>
<name>A0A8X7N0E8_9BASI</name>
<accession>A0A8X7N0E8</accession>
<dbReference type="EMBL" id="LWDG02000961">
    <property type="protein sequence ID" value="KAE8261569.1"/>
    <property type="molecule type" value="Genomic_DNA"/>
</dbReference>
<keyword evidence="2" id="KW-0813">Transport</keyword>
<dbReference type="InterPro" id="IPR029069">
    <property type="entry name" value="HotDog_dom_sf"/>
</dbReference>
<gene>
    <name evidence="9" type="ORF">A4X09_0g7645</name>
</gene>
<dbReference type="PANTHER" id="PTHR48022:SF75">
    <property type="entry name" value="GALACTOSE TRANSPORTER-RELATED"/>
    <property type="match status" value="1"/>
</dbReference>
<feature type="domain" description="Acyl-CoA thioesterase-like N-terminal HotDog" evidence="7">
    <location>
        <begin position="57"/>
        <end position="130"/>
    </location>
</feature>
<dbReference type="InterPro" id="IPR036259">
    <property type="entry name" value="MFS_trans_sf"/>
</dbReference>
<dbReference type="InterPro" id="IPR042171">
    <property type="entry name" value="Acyl-CoA_hotdog"/>
</dbReference>
<organism evidence="9 10">
    <name type="scientific">Tilletia walkeri</name>
    <dbReference type="NCBI Taxonomy" id="117179"/>
    <lineage>
        <taxon>Eukaryota</taxon>
        <taxon>Fungi</taxon>
        <taxon>Dikarya</taxon>
        <taxon>Basidiomycota</taxon>
        <taxon>Ustilaginomycotina</taxon>
        <taxon>Exobasidiomycetes</taxon>
        <taxon>Tilletiales</taxon>
        <taxon>Tilletiaceae</taxon>
        <taxon>Tilletia</taxon>
    </lineage>
</organism>
<keyword evidence="3 6" id="KW-0812">Transmembrane</keyword>
<dbReference type="Gene3D" id="1.10.286.90">
    <property type="entry name" value="MFS transporter, transmembrane helix TM10b"/>
    <property type="match status" value="1"/>
</dbReference>
<dbReference type="Pfam" id="PF20789">
    <property type="entry name" value="4HBT_3C"/>
    <property type="match status" value="1"/>
</dbReference>
<feature type="transmembrane region" description="Helical" evidence="6">
    <location>
        <begin position="589"/>
        <end position="608"/>
    </location>
</feature>
<evidence type="ECO:0000259" key="7">
    <source>
        <dbReference type="Pfam" id="PF13622"/>
    </source>
</evidence>
<evidence type="ECO:0000256" key="3">
    <source>
        <dbReference type="ARBA" id="ARBA00022692"/>
    </source>
</evidence>
<dbReference type="InterPro" id="IPR049450">
    <property type="entry name" value="ACOT8-like_C"/>
</dbReference>
<protein>
    <recommendedName>
        <fullName evidence="11">Major facilitator superfamily (MFS) profile domain-containing protein</fullName>
    </recommendedName>
</protein>
<dbReference type="Pfam" id="PF00083">
    <property type="entry name" value="Sugar_tr"/>
    <property type="match status" value="1"/>
</dbReference>
<proteinExistence type="predicted"/>
<feature type="domain" description="Acyl-CoA thioesterase-like C-terminal" evidence="8">
    <location>
        <begin position="284"/>
        <end position="368"/>
    </location>
</feature>
<keyword evidence="4 6" id="KW-1133">Transmembrane helix</keyword>
<dbReference type="InterPro" id="IPR005828">
    <property type="entry name" value="MFS_sugar_transport-like"/>
</dbReference>
<evidence type="ECO:0000256" key="1">
    <source>
        <dbReference type="ARBA" id="ARBA00004141"/>
    </source>
</evidence>
<evidence type="ECO:0000256" key="4">
    <source>
        <dbReference type="ARBA" id="ARBA00022989"/>
    </source>
</evidence>
<evidence type="ECO:0000259" key="8">
    <source>
        <dbReference type="Pfam" id="PF20789"/>
    </source>
</evidence>
<comment type="subcellular location">
    <subcellularLocation>
        <location evidence="1">Membrane</location>
        <topology evidence="1">Multi-pass membrane protein</topology>
    </subcellularLocation>
</comment>
<evidence type="ECO:0008006" key="11">
    <source>
        <dbReference type="Google" id="ProtNLM"/>
    </source>
</evidence>
<dbReference type="InterPro" id="IPR050360">
    <property type="entry name" value="MFS_Sugar_Transporters"/>
</dbReference>
<evidence type="ECO:0000313" key="9">
    <source>
        <dbReference type="EMBL" id="KAE8261569.1"/>
    </source>
</evidence>
<evidence type="ECO:0000256" key="5">
    <source>
        <dbReference type="ARBA" id="ARBA00023136"/>
    </source>
</evidence>